<evidence type="ECO:0000259" key="1">
    <source>
        <dbReference type="Pfam" id="PF00535"/>
    </source>
</evidence>
<accession>A0A517SP43</accession>
<dbReference type="EMBL" id="CP036272">
    <property type="protein sequence ID" value="QDT57890.1"/>
    <property type="molecule type" value="Genomic_DNA"/>
</dbReference>
<dbReference type="OrthoDB" id="9772170at2"/>
<keyword evidence="3" id="KW-1185">Reference proteome</keyword>
<keyword evidence="2" id="KW-0808">Transferase</keyword>
<sequence>MANPIVSVLMAVHNGMPHLPLAIESIQQQTFADWEMIVVDDGSTDESANCIAKYAVADRRIHLVRQSNQGLTPSLNHASKLARGSFLARMDADDVAMPTRFEQQVAFLCNHSDVIAAGAGLLLIDPDGDPLGTQVVSADHDQIIQQLFQGQGALPHPTAMMVAEAFEQVGGYDESFTKAQDLDLWLRLSAIGKLANLSEPLLQYRLHVNSITSRHRSEQLECARRAVAAAYQRIGQDVPLLSHLSDRGQTASQVYRRWARMALKSGFVDVARKHAWNGIKASPWSLSHVGIVAKLMGHALSPSASLSPPNSDATAQAARAA</sequence>
<dbReference type="EC" id="2.4.-.-" evidence="2"/>
<dbReference type="Pfam" id="PF00535">
    <property type="entry name" value="Glycos_transf_2"/>
    <property type="match status" value="1"/>
</dbReference>
<dbReference type="AlphaFoldDB" id="A0A517SP43"/>
<dbReference type="PANTHER" id="PTHR22916:SF3">
    <property type="entry name" value="UDP-GLCNAC:BETAGAL BETA-1,3-N-ACETYLGLUCOSAMINYLTRANSFERASE-LIKE PROTEIN 1"/>
    <property type="match status" value="1"/>
</dbReference>
<dbReference type="GO" id="GO:0016758">
    <property type="term" value="F:hexosyltransferase activity"/>
    <property type="evidence" value="ECO:0007669"/>
    <property type="project" value="UniProtKB-ARBA"/>
</dbReference>
<feature type="domain" description="Glycosyltransferase 2-like" evidence="1">
    <location>
        <begin position="7"/>
        <end position="119"/>
    </location>
</feature>
<dbReference type="InterPro" id="IPR029044">
    <property type="entry name" value="Nucleotide-diphossugar_trans"/>
</dbReference>
<keyword evidence="2" id="KW-0328">Glycosyltransferase</keyword>
<dbReference type="InterPro" id="IPR001173">
    <property type="entry name" value="Glyco_trans_2-like"/>
</dbReference>
<gene>
    <name evidence="2" type="primary">epsE_1</name>
    <name evidence="2" type="ORF">SV7mr_03750</name>
</gene>
<dbReference type="RefSeq" id="WP_145268663.1">
    <property type="nucleotide sequence ID" value="NZ_CP036272.1"/>
</dbReference>
<dbReference type="Gene3D" id="3.90.550.10">
    <property type="entry name" value="Spore Coat Polysaccharide Biosynthesis Protein SpsA, Chain A"/>
    <property type="match status" value="1"/>
</dbReference>
<dbReference type="PANTHER" id="PTHR22916">
    <property type="entry name" value="GLYCOSYLTRANSFERASE"/>
    <property type="match status" value="1"/>
</dbReference>
<reference evidence="2 3" key="1">
    <citation type="submission" date="2019-02" db="EMBL/GenBank/DDBJ databases">
        <title>Deep-cultivation of Planctomycetes and their phenomic and genomic characterization uncovers novel biology.</title>
        <authorList>
            <person name="Wiegand S."/>
            <person name="Jogler M."/>
            <person name="Boedeker C."/>
            <person name="Pinto D."/>
            <person name="Vollmers J."/>
            <person name="Rivas-Marin E."/>
            <person name="Kohn T."/>
            <person name="Peeters S.H."/>
            <person name="Heuer A."/>
            <person name="Rast P."/>
            <person name="Oberbeckmann S."/>
            <person name="Bunk B."/>
            <person name="Jeske O."/>
            <person name="Meyerdierks A."/>
            <person name="Storesund J.E."/>
            <person name="Kallscheuer N."/>
            <person name="Luecker S."/>
            <person name="Lage O.M."/>
            <person name="Pohl T."/>
            <person name="Merkel B.J."/>
            <person name="Hornburger P."/>
            <person name="Mueller R.-W."/>
            <person name="Bruemmer F."/>
            <person name="Labrenz M."/>
            <person name="Spormann A.M."/>
            <person name="Op den Camp H."/>
            <person name="Overmann J."/>
            <person name="Amann R."/>
            <person name="Jetten M.S.M."/>
            <person name="Mascher T."/>
            <person name="Medema M.H."/>
            <person name="Devos D.P."/>
            <person name="Kaster A.-K."/>
            <person name="Ovreas L."/>
            <person name="Rohde M."/>
            <person name="Galperin M.Y."/>
            <person name="Jogler C."/>
        </authorList>
    </citation>
    <scope>NUCLEOTIDE SEQUENCE [LARGE SCALE GENOMIC DNA]</scope>
    <source>
        <strain evidence="2 3">SV_7m_r</strain>
    </source>
</reference>
<dbReference type="SUPFAM" id="SSF53448">
    <property type="entry name" value="Nucleotide-diphospho-sugar transferases"/>
    <property type="match status" value="1"/>
</dbReference>
<dbReference type="Proteomes" id="UP000315003">
    <property type="component" value="Chromosome"/>
</dbReference>
<evidence type="ECO:0000313" key="3">
    <source>
        <dbReference type="Proteomes" id="UP000315003"/>
    </source>
</evidence>
<organism evidence="2 3">
    <name type="scientific">Stieleria bergensis</name>
    <dbReference type="NCBI Taxonomy" id="2528025"/>
    <lineage>
        <taxon>Bacteria</taxon>
        <taxon>Pseudomonadati</taxon>
        <taxon>Planctomycetota</taxon>
        <taxon>Planctomycetia</taxon>
        <taxon>Pirellulales</taxon>
        <taxon>Pirellulaceae</taxon>
        <taxon>Stieleria</taxon>
    </lineage>
</organism>
<protein>
    <submittedName>
        <fullName evidence="2">Glycosyltransferase EpsE</fullName>
        <ecNumber evidence="2">2.4.-.-</ecNumber>
    </submittedName>
</protein>
<evidence type="ECO:0000313" key="2">
    <source>
        <dbReference type="EMBL" id="QDT57890.1"/>
    </source>
</evidence>
<proteinExistence type="predicted"/>
<name>A0A517SP43_9BACT</name>